<dbReference type="AlphaFoldDB" id="D0NAF4"/>
<organism evidence="1 2">
    <name type="scientific">Phytophthora infestans (strain T30-4)</name>
    <name type="common">Potato late blight agent</name>
    <dbReference type="NCBI Taxonomy" id="403677"/>
    <lineage>
        <taxon>Eukaryota</taxon>
        <taxon>Sar</taxon>
        <taxon>Stramenopiles</taxon>
        <taxon>Oomycota</taxon>
        <taxon>Peronosporomycetes</taxon>
        <taxon>Peronosporales</taxon>
        <taxon>Peronosporaceae</taxon>
        <taxon>Phytophthora</taxon>
    </lineage>
</organism>
<accession>D0NAF4</accession>
<dbReference type="VEuPathDB" id="FungiDB:PITG_08367"/>
<evidence type="ECO:0000313" key="1">
    <source>
        <dbReference type="EMBL" id="EEY54812.1"/>
    </source>
</evidence>
<proteinExistence type="predicted"/>
<dbReference type="InParanoid" id="D0NAF4"/>
<dbReference type="STRING" id="403677.D0NAF4"/>
<sequence length="403" mass="46170">MATLTPHVLLYFDVNKTMIMHDPVQGKTLPNIVNDLLTERALGRVIDEGSDDSKWLWNGEKVLDLPSFDAPREDGLVSYGAFLRAKFSLSGDPKIAKENKHTRKVLRQDFTATGNPGEGLKSEHEELLQHLLLPRTEASETQLKELGLDESPHCFIVPAFFRFLEHLQQNEVKFNLIFRTFGDDLRRVAQEFNYFCEGRHPCFPLAKPMDGSDGGIDRRIHLDEILDGEMPRFGTFLRAEGTTALVMGTFEQPTTVSDAEPLEFYSTQRETVRVVQGLPQIHHLLTRHWRESQATLALRDFYPHWFRNKEDASAGKLLVVDPTDLADGVHAMFFDDNILPHDAHIVDARFAHNDSALSFEETRELHLMRVEPLDVIQRETYFIDRFEASLQRRTTCSSIRELS</sequence>
<dbReference type="EMBL" id="DS028130">
    <property type="protein sequence ID" value="EEY54812.1"/>
    <property type="molecule type" value="Genomic_DNA"/>
</dbReference>
<dbReference type="GeneID" id="9475061"/>
<dbReference type="PANTHER" id="PTHR36960:SF1">
    <property type="entry name" value="SI:DKEY-32E6.3"/>
    <property type="match status" value="1"/>
</dbReference>
<dbReference type="eggNOG" id="ENOG502RX7W">
    <property type="taxonomic scope" value="Eukaryota"/>
</dbReference>
<gene>
    <name evidence="1" type="ORF">PITG_08367</name>
</gene>
<dbReference type="KEGG" id="pif:PITG_08367"/>
<reference evidence="2" key="1">
    <citation type="journal article" date="2009" name="Nature">
        <title>Genome sequence and analysis of the Irish potato famine pathogen Phytophthora infestans.</title>
        <authorList>
            <consortium name="The Broad Institute Genome Sequencing Platform"/>
            <person name="Haas B.J."/>
            <person name="Kamoun S."/>
            <person name="Zody M.C."/>
            <person name="Jiang R.H."/>
            <person name="Handsaker R.E."/>
            <person name="Cano L.M."/>
            <person name="Grabherr M."/>
            <person name="Kodira C.D."/>
            <person name="Raffaele S."/>
            <person name="Torto-Alalibo T."/>
            <person name="Bozkurt T.O."/>
            <person name="Ah-Fong A.M."/>
            <person name="Alvarado L."/>
            <person name="Anderson V.L."/>
            <person name="Armstrong M.R."/>
            <person name="Avrova A."/>
            <person name="Baxter L."/>
            <person name="Beynon J."/>
            <person name="Boevink P.C."/>
            <person name="Bollmann S.R."/>
            <person name="Bos J.I."/>
            <person name="Bulone V."/>
            <person name="Cai G."/>
            <person name="Cakir C."/>
            <person name="Carrington J.C."/>
            <person name="Chawner M."/>
            <person name="Conti L."/>
            <person name="Costanzo S."/>
            <person name="Ewan R."/>
            <person name="Fahlgren N."/>
            <person name="Fischbach M.A."/>
            <person name="Fugelstad J."/>
            <person name="Gilroy E.M."/>
            <person name="Gnerre S."/>
            <person name="Green P.J."/>
            <person name="Grenville-Briggs L.J."/>
            <person name="Griffith J."/>
            <person name="Grunwald N.J."/>
            <person name="Horn K."/>
            <person name="Horner N.R."/>
            <person name="Hu C.H."/>
            <person name="Huitema E."/>
            <person name="Jeong D.H."/>
            <person name="Jones A.M."/>
            <person name="Jones J.D."/>
            <person name="Jones R.W."/>
            <person name="Karlsson E.K."/>
            <person name="Kunjeti S.G."/>
            <person name="Lamour K."/>
            <person name="Liu Z."/>
            <person name="Ma L."/>
            <person name="Maclean D."/>
            <person name="Chibucos M.C."/>
            <person name="McDonald H."/>
            <person name="McWalters J."/>
            <person name="Meijer H.J."/>
            <person name="Morgan W."/>
            <person name="Morris P.F."/>
            <person name="Munro C.A."/>
            <person name="O'Neill K."/>
            <person name="Ospina-Giraldo M."/>
            <person name="Pinzon A."/>
            <person name="Pritchard L."/>
            <person name="Ramsahoye B."/>
            <person name="Ren Q."/>
            <person name="Restrepo S."/>
            <person name="Roy S."/>
            <person name="Sadanandom A."/>
            <person name="Savidor A."/>
            <person name="Schornack S."/>
            <person name="Schwartz D.C."/>
            <person name="Schumann U.D."/>
            <person name="Schwessinger B."/>
            <person name="Seyer L."/>
            <person name="Sharpe T."/>
            <person name="Silvar C."/>
            <person name="Song J."/>
            <person name="Studholme D.J."/>
            <person name="Sykes S."/>
            <person name="Thines M."/>
            <person name="van de Vondervoort P.J."/>
            <person name="Phuntumart V."/>
            <person name="Wawra S."/>
            <person name="Weide R."/>
            <person name="Win J."/>
            <person name="Young C."/>
            <person name="Zhou S."/>
            <person name="Fry W."/>
            <person name="Meyers B.C."/>
            <person name="van West P."/>
            <person name="Ristaino J."/>
            <person name="Govers F."/>
            <person name="Birch P.R."/>
            <person name="Whisson S.C."/>
            <person name="Judelson H.S."/>
            <person name="Nusbaum C."/>
        </authorList>
    </citation>
    <scope>NUCLEOTIDE SEQUENCE [LARGE SCALE GENOMIC DNA]</scope>
    <source>
        <strain evidence="2">T30-4</strain>
    </source>
</reference>
<dbReference type="HOGENOM" id="CLU_058735_1_0_1"/>
<evidence type="ECO:0000313" key="2">
    <source>
        <dbReference type="Proteomes" id="UP000006643"/>
    </source>
</evidence>
<dbReference type="OrthoDB" id="417678at2759"/>
<keyword evidence="2" id="KW-1185">Reference proteome</keyword>
<dbReference type="PANTHER" id="PTHR36960">
    <property type="entry name" value="SI:DKEY-32E6.3"/>
    <property type="match status" value="1"/>
</dbReference>
<dbReference type="Proteomes" id="UP000006643">
    <property type="component" value="Unassembled WGS sequence"/>
</dbReference>
<dbReference type="RefSeq" id="XP_002903757.1">
    <property type="nucleotide sequence ID" value="XM_002903711.1"/>
</dbReference>
<protein>
    <submittedName>
        <fullName evidence="1">Uncharacterized protein</fullName>
    </submittedName>
</protein>
<dbReference type="OMA" id="METKHVL"/>
<name>D0NAF4_PHYIT</name>